<name>A0A5E4CWD5_MARMO</name>
<dbReference type="Proteomes" id="UP000335636">
    <property type="component" value="Unassembled WGS sequence"/>
</dbReference>
<proteinExistence type="predicted"/>
<keyword evidence="2" id="KW-1185">Reference proteome</keyword>
<dbReference type="AlphaFoldDB" id="A0A5E4CWD5"/>
<organism evidence="1 2">
    <name type="scientific">Marmota monax</name>
    <name type="common">Woodchuck</name>
    <dbReference type="NCBI Taxonomy" id="9995"/>
    <lineage>
        <taxon>Eukaryota</taxon>
        <taxon>Metazoa</taxon>
        <taxon>Chordata</taxon>
        <taxon>Craniata</taxon>
        <taxon>Vertebrata</taxon>
        <taxon>Euteleostomi</taxon>
        <taxon>Mammalia</taxon>
        <taxon>Eutheria</taxon>
        <taxon>Euarchontoglires</taxon>
        <taxon>Glires</taxon>
        <taxon>Rodentia</taxon>
        <taxon>Sciuromorpha</taxon>
        <taxon>Sciuridae</taxon>
        <taxon>Xerinae</taxon>
        <taxon>Marmotini</taxon>
        <taxon>Marmota</taxon>
    </lineage>
</organism>
<protein>
    <submittedName>
        <fullName evidence="1">Uncharacterized protein</fullName>
    </submittedName>
</protein>
<dbReference type="EMBL" id="CABDUW010002111">
    <property type="protein sequence ID" value="VTJ85469.1"/>
    <property type="molecule type" value="Genomic_DNA"/>
</dbReference>
<comment type="caution">
    <text evidence="1">The sequence shown here is derived from an EMBL/GenBank/DDBJ whole genome shotgun (WGS) entry which is preliminary data.</text>
</comment>
<sequence>MPEGQSGPEVARLSQQRCLSLCTPLDCSWSPAATRVFPQFLLVWPGPEYRMGLSLRGPVATRTDTAPLVWVHDAS</sequence>
<evidence type="ECO:0000313" key="1">
    <source>
        <dbReference type="EMBL" id="VTJ85469.1"/>
    </source>
</evidence>
<gene>
    <name evidence="1" type="ORF">MONAX_5E046790</name>
</gene>
<reference evidence="1" key="1">
    <citation type="submission" date="2019-04" db="EMBL/GenBank/DDBJ databases">
        <authorList>
            <person name="Alioto T."/>
            <person name="Alioto T."/>
        </authorList>
    </citation>
    <scope>NUCLEOTIDE SEQUENCE [LARGE SCALE GENOMIC DNA]</scope>
</reference>
<evidence type="ECO:0000313" key="2">
    <source>
        <dbReference type="Proteomes" id="UP000335636"/>
    </source>
</evidence>
<accession>A0A5E4CWD5</accession>